<evidence type="ECO:0000313" key="2">
    <source>
        <dbReference type="Proteomes" id="UP000199440"/>
    </source>
</evidence>
<dbReference type="AlphaFoldDB" id="A0A1G9M4A8"/>
<dbReference type="EMBL" id="FNGV01000002">
    <property type="protein sequence ID" value="SDL69099.1"/>
    <property type="molecule type" value="Genomic_DNA"/>
</dbReference>
<name>A0A1G9M4A8_9FLAO</name>
<keyword evidence="2" id="KW-1185">Reference proteome</keyword>
<evidence type="ECO:0000313" key="1">
    <source>
        <dbReference type="EMBL" id="SDL69099.1"/>
    </source>
</evidence>
<sequence length="72" mass="8053">MNPAECNAAVEWGVCAHKQQLNITLRLPTEKVEIHLPLPKGGANLNSALYQLPYNIHDLPGYDNNLFRRSAL</sequence>
<protein>
    <submittedName>
        <fullName evidence="1">Uncharacterized protein</fullName>
    </submittedName>
</protein>
<reference evidence="1 2" key="1">
    <citation type="submission" date="2016-10" db="EMBL/GenBank/DDBJ databases">
        <authorList>
            <person name="de Groot N.N."/>
        </authorList>
    </citation>
    <scope>NUCLEOTIDE SEQUENCE [LARGE SCALE GENOMIC DNA]</scope>
    <source>
        <strain evidence="1 2">DSM 19886</strain>
    </source>
</reference>
<organism evidence="1 2">
    <name type="scientific">Kriegella aquimaris</name>
    <dbReference type="NCBI Taxonomy" id="192904"/>
    <lineage>
        <taxon>Bacteria</taxon>
        <taxon>Pseudomonadati</taxon>
        <taxon>Bacteroidota</taxon>
        <taxon>Flavobacteriia</taxon>
        <taxon>Flavobacteriales</taxon>
        <taxon>Flavobacteriaceae</taxon>
        <taxon>Kriegella</taxon>
    </lineage>
</organism>
<gene>
    <name evidence="1" type="ORF">SAMN04488514_102350</name>
</gene>
<accession>A0A1G9M4A8</accession>
<dbReference type="Proteomes" id="UP000199440">
    <property type="component" value="Unassembled WGS sequence"/>
</dbReference>
<proteinExistence type="predicted"/>